<evidence type="ECO:0000313" key="4">
    <source>
        <dbReference type="RefSeq" id="XP_031392731.1"/>
    </source>
</evidence>
<feature type="compositionally biased region" description="Polar residues" evidence="1">
    <location>
        <begin position="200"/>
        <end position="212"/>
    </location>
</feature>
<dbReference type="PANTHER" id="PTHR33783">
    <property type="entry name" value="PROTEIN HAIKU1"/>
    <property type="match status" value="1"/>
</dbReference>
<reference evidence="4" key="2">
    <citation type="submission" date="2025-08" db="UniProtKB">
        <authorList>
            <consortium name="RefSeq"/>
        </authorList>
    </citation>
    <scope>IDENTIFICATION</scope>
    <source>
        <tissue evidence="4">Leaf</tissue>
    </source>
</reference>
<dbReference type="InterPro" id="IPR008889">
    <property type="entry name" value="VQ"/>
</dbReference>
<dbReference type="OrthoDB" id="1934230at2759"/>
<evidence type="ECO:0000256" key="1">
    <source>
        <dbReference type="SAM" id="MobiDB-lite"/>
    </source>
</evidence>
<accession>A0A6P8DHG9</accession>
<dbReference type="AlphaFoldDB" id="A0A6P8DHG9"/>
<feature type="compositionally biased region" description="Pro residues" evidence="1">
    <location>
        <begin position="73"/>
        <end position="83"/>
    </location>
</feature>
<feature type="compositionally biased region" description="Basic residues" evidence="1">
    <location>
        <begin position="34"/>
        <end position="43"/>
    </location>
</feature>
<feature type="compositionally biased region" description="Low complexity" evidence="1">
    <location>
        <begin position="49"/>
        <end position="60"/>
    </location>
</feature>
<dbReference type="PANTHER" id="PTHR33783:SF4">
    <property type="entry name" value="VQ MOTIF-CONTAINING PROTEIN 9"/>
    <property type="match status" value="1"/>
</dbReference>
<organism evidence="3 4">
    <name type="scientific">Punica granatum</name>
    <name type="common">Pomegranate</name>
    <dbReference type="NCBI Taxonomy" id="22663"/>
    <lineage>
        <taxon>Eukaryota</taxon>
        <taxon>Viridiplantae</taxon>
        <taxon>Streptophyta</taxon>
        <taxon>Embryophyta</taxon>
        <taxon>Tracheophyta</taxon>
        <taxon>Spermatophyta</taxon>
        <taxon>Magnoliopsida</taxon>
        <taxon>eudicotyledons</taxon>
        <taxon>Gunneridae</taxon>
        <taxon>Pentapetalae</taxon>
        <taxon>rosids</taxon>
        <taxon>malvids</taxon>
        <taxon>Myrtales</taxon>
        <taxon>Lythraceae</taxon>
        <taxon>Punica</taxon>
    </lineage>
</organism>
<dbReference type="RefSeq" id="XP_031392731.1">
    <property type="nucleotide sequence ID" value="XM_031536871.1"/>
</dbReference>
<feature type="compositionally biased region" description="Pro residues" evidence="1">
    <location>
        <begin position="275"/>
        <end position="288"/>
    </location>
</feature>
<feature type="region of interest" description="Disordered" evidence="1">
    <location>
        <begin position="265"/>
        <end position="288"/>
    </location>
</feature>
<sequence length="288" mass="30498">MASRSAESSSSAGELSGNGNRESYSLKHLNPNKLSHKISKPLIRKPTALPNNLEPLLPNLTQPAAAATVADQSPPPHQPPQPPVYNISKSDFRDVVQRLTGAPPHDPPPQQQQAVQVQPPRPPASSSRLHRIRPPPLAQLSARPSPLMHCPVDPSVIPTSDGSGNPIARPVPPMSPLPPLPGVHLAAESPVSAYMRRLRGSSTDSRPNQPSCLSPLAPPRWPSELGTIPPGAAIGSQPQSQHAASPLSPLPYRLIPPVPLFPPTSPSQLMGFPFPQLPVSPTVPSPKP</sequence>
<dbReference type="Proteomes" id="UP000515151">
    <property type="component" value="Chromosome 4"/>
</dbReference>
<dbReference type="Pfam" id="PF05678">
    <property type="entry name" value="VQ"/>
    <property type="match status" value="1"/>
</dbReference>
<proteinExistence type="predicted"/>
<gene>
    <name evidence="4" type="primary">LOC116204675</name>
</gene>
<keyword evidence="3" id="KW-1185">Reference proteome</keyword>
<dbReference type="GeneID" id="116204675"/>
<name>A0A6P8DHG9_PUNGR</name>
<protein>
    <submittedName>
        <fullName evidence="4">VQ motif-containing protein 9-like</fullName>
    </submittedName>
</protein>
<evidence type="ECO:0000313" key="3">
    <source>
        <dbReference type="Proteomes" id="UP000515151"/>
    </source>
</evidence>
<dbReference type="InterPro" id="IPR039612">
    <property type="entry name" value="VQ_5/9/14"/>
</dbReference>
<feature type="compositionally biased region" description="Low complexity" evidence="1">
    <location>
        <begin position="1"/>
        <end position="20"/>
    </location>
</feature>
<feature type="compositionally biased region" description="Pro residues" evidence="1">
    <location>
        <begin position="169"/>
        <end position="181"/>
    </location>
</feature>
<reference evidence="3" key="1">
    <citation type="journal article" date="2020" name="Plant Biotechnol. J.">
        <title>The pomegranate (Punica granatum L.) draft genome dissects genetic divergence between soft- and hard-seeded cultivars.</title>
        <authorList>
            <person name="Luo X."/>
            <person name="Li H."/>
            <person name="Wu Z."/>
            <person name="Yao W."/>
            <person name="Zhao P."/>
            <person name="Cao D."/>
            <person name="Yu H."/>
            <person name="Li K."/>
            <person name="Poudel K."/>
            <person name="Zhao D."/>
            <person name="Zhang F."/>
            <person name="Xia X."/>
            <person name="Chen L."/>
            <person name="Wang Q."/>
            <person name="Jing D."/>
            <person name="Cao S."/>
        </authorList>
    </citation>
    <scope>NUCLEOTIDE SEQUENCE [LARGE SCALE GENOMIC DNA]</scope>
    <source>
        <strain evidence="3">cv. Tunisia</strain>
    </source>
</reference>
<feature type="domain" description="VQ" evidence="2">
    <location>
        <begin position="79"/>
        <end position="106"/>
    </location>
</feature>
<feature type="region of interest" description="Disordered" evidence="1">
    <location>
        <begin position="1"/>
        <end position="249"/>
    </location>
</feature>
<evidence type="ECO:0000259" key="2">
    <source>
        <dbReference type="Pfam" id="PF05678"/>
    </source>
</evidence>